<keyword evidence="1" id="KW-0472">Membrane</keyword>
<gene>
    <name evidence="2" type="ORF">EVAR_90718_1</name>
</gene>
<dbReference type="AlphaFoldDB" id="A0A4C1ZFU3"/>
<proteinExistence type="predicted"/>
<dbReference type="Proteomes" id="UP000299102">
    <property type="component" value="Unassembled WGS sequence"/>
</dbReference>
<dbReference type="EMBL" id="BGZK01001806">
    <property type="protein sequence ID" value="GBP86658.1"/>
    <property type="molecule type" value="Genomic_DNA"/>
</dbReference>
<evidence type="ECO:0000313" key="3">
    <source>
        <dbReference type="Proteomes" id="UP000299102"/>
    </source>
</evidence>
<sequence length="221" mass="23799">MPVRDAKNEKFETAGPAKERIRAGVAARLETFGHSLSEIIRTNGLIASLSAAGAVGSMIEVAHVVLCIWSLFVLNGFLNRLPLCSTFLGLIAVSKLKTGRRTESRARAGSEIEYKTRVKIECGIGIRVESLIGIEIQKMKELFVPGSVYVRTVIGGGILIENGMGNGIENGNRITTESGTEIENGAGVENEREIGIRIKGVTGIGTESKTGLEIDIDRFKR</sequence>
<accession>A0A4C1ZFU3</accession>
<keyword evidence="1" id="KW-0812">Transmembrane</keyword>
<keyword evidence="3" id="KW-1185">Reference proteome</keyword>
<keyword evidence="1" id="KW-1133">Transmembrane helix</keyword>
<organism evidence="2 3">
    <name type="scientific">Eumeta variegata</name>
    <name type="common">Bagworm moth</name>
    <name type="synonym">Eumeta japonica</name>
    <dbReference type="NCBI Taxonomy" id="151549"/>
    <lineage>
        <taxon>Eukaryota</taxon>
        <taxon>Metazoa</taxon>
        <taxon>Ecdysozoa</taxon>
        <taxon>Arthropoda</taxon>
        <taxon>Hexapoda</taxon>
        <taxon>Insecta</taxon>
        <taxon>Pterygota</taxon>
        <taxon>Neoptera</taxon>
        <taxon>Endopterygota</taxon>
        <taxon>Lepidoptera</taxon>
        <taxon>Glossata</taxon>
        <taxon>Ditrysia</taxon>
        <taxon>Tineoidea</taxon>
        <taxon>Psychidae</taxon>
        <taxon>Oiketicinae</taxon>
        <taxon>Eumeta</taxon>
    </lineage>
</organism>
<reference evidence="2 3" key="1">
    <citation type="journal article" date="2019" name="Commun. Biol.">
        <title>The bagworm genome reveals a unique fibroin gene that provides high tensile strength.</title>
        <authorList>
            <person name="Kono N."/>
            <person name="Nakamura H."/>
            <person name="Ohtoshi R."/>
            <person name="Tomita M."/>
            <person name="Numata K."/>
            <person name="Arakawa K."/>
        </authorList>
    </citation>
    <scope>NUCLEOTIDE SEQUENCE [LARGE SCALE GENOMIC DNA]</scope>
</reference>
<evidence type="ECO:0000256" key="1">
    <source>
        <dbReference type="SAM" id="Phobius"/>
    </source>
</evidence>
<feature type="transmembrane region" description="Helical" evidence="1">
    <location>
        <begin position="45"/>
        <end position="71"/>
    </location>
</feature>
<protein>
    <submittedName>
        <fullName evidence="2">Uncharacterized protein</fullName>
    </submittedName>
</protein>
<evidence type="ECO:0000313" key="2">
    <source>
        <dbReference type="EMBL" id="GBP86658.1"/>
    </source>
</evidence>
<name>A0A4C1ZFU3_EUMVA</name>
<comment type="caution">
    <text evidence="2">The sequence shown here is derived from an EMBL/GenBank/DDBJ whole genome shotgun (WGS) entry which is preliminary data.</text>
</comment>